<sequence>MDHEFWHARWERKETGFHQKSVNHYLHEHWPDLTGPEKNQVLVPLCGKSHDLWWLHDRGHAILGVELSSIACKDFFEEAGEKAMVTPGSPFTRFRHDDTLELWCGDFFQLSPADVNNVGWVYDRAALIALPPSMRRRYASHLSAILPERCGMLLITLDYDGSEMTGPPFNVTDNEVYELFSDDFTVERLRQENMAKDDPFAKRKGLGGAKESVFRLHKR</sequence>
<name>A0A0H4I6Z1_9GAMM</name>
<dbReference type="GO" id="GO:0008119">
    <property type="term" value="F:thiopurine S-methyltransferase activity"/>
    <property type="evidence" value="ECO:0007669"/>
    <property type="project" value="UniProtKB-UniRule"/>
</dbReference>
<evidence type="ECO:0000256" key="5">
    <source>
        <dbReference type="ARBA" id="ARBA00022490"/>
    </source>
</evidence>
<keyword evidence="6 9" id="KW-0489">Methyltransferase</keyword>
<protein>
    <recommendedName>
        <fullName evidence="4 9">Thiopurine S-methyltransferase</fullName>
        <ecNumber evidence="4 9">2.1.1.67</ecNumber>
    </recommendedName>
    <alternativeName>
        <fullName evidence="9">Thiopurine methyltransferase</fullName>
    </alternativeName>
</protein>
<evidence type="ECO:0000256" key="9">
    <source>
        <dbReference type="HAMAP-Rule" id="MF_00812"/>
    </source>
</evidence>
<organism evidence="11 12">
    <name type="scientific">Marinobacter psychrophilus</name>
    <dbReference type="NCBI Taxonomy" id="330734"/>
    <lineage>
        <taxon>Bacteria</taxon>
        <taxon>Pseudomonadati</taxon>
        <taxon>Pseudomonadota</taxon>
        <taxon>Gammaproteobacteria</taxon>
        <taxon>Pseudomonadales</taxon>
        <taxon>Marinobacteraceae</taxon>
        <taxon>Marinobacter</taxon>
    </lineage>
</organism>
<dbReference type="PIRSF" id="PIRSF023956">
    <property type="entry name" value="Thiopurine_S-methyltransferase"/>
    <property type="match status" value="1"/>
</dbReference>
<evidence type="ECO:0000256" key="8">
    <source>
        <dbReference type="ARBA" id="ARBA00022691"/>
    </source>
</evidence>
<feature type="binding site" evidence="9">
    <location>
        <position position="124"/>
    </location>
    <ligand>
        <name>S-adenosyl-L-methionine</name>
        <dbReference type="ChEBI" id="CHEBI:59789"/>
    </ligand>
</feature>
<evidence type="ECO:0000256" key="2">
    <source>
        <dbReference type="ARBA" id="ARBA00004496"/>
    </source>
</evidence>
<dbReference type="EC" id="2.1.1.67" evidence="4 9"/>
<dbReference type="GO" id="GO:0010038">
    <property type="term" value="P:response to metal ion"/>
    <property type="evidence" value="ECO:0007669"/>
    <property type="project" value="InterPro"/>
</dbReference>
<feature type="binding site" evidence="9">
    <location>
        <position position="45"/>
    </location>
    <ligand>
        <name>S-adenosyl-L-methionine</name>
        <dbReference type="ChEBI" id="CHEBI:59789"/>
    </ligand>
</feature>
<proteinExistence type="inferred from homology"/>
<dbReference type="InterPro" id="IPR022474">
    <property type="entry name" value="Thiopur_S-MeTfrase_Se/Te_detox"/>
</dbReference>
<comment type="similarity">
    <text evidence="3 9">Belongs to the class I-like SAM-binding methyltransferase superfamily. TPMT family.</text>
</comment>
<dbReference type="InterPro" id="IPR029063">
    <property type="entry name" value="SAM-dependent_MTases_sf"/>
</dbReference>
<feature type="region of interest" description="Disordered" evidence="10">
    <location>
        <begin position="200"/>
        <end position="219"/>
    </location>
</feature>
<dbReference type="NCBIfam" id="NF009732">
    <property type="entry name" value="PRK13255.1"/>
    <property type="match status" value="1"/>
</dbReference>
<evidence type="ECO:0000256" key="10">
    <source>
        <dbReference type="SAM" id="MobiDB-lite"/>
    </source>
</evidence>
<keyword evidence="5 9" id="KW-0963">Cytoplasm</keyword>
<dbReference type="RefSeq" id="WP_048387348.1">
    <property type="nucleotide sequence ID" value="NZ_CP011494.1"/>
</dbReference>
<evidence type="ECO:0000256" key="4">
    <source>
        <dbReference type="ARBA" id="ARBA00011905"/>
    </source>
</evidence>
<dbReference type="GO" id="GO:0005737">
    <property type="term" value="C:cytoplasm"/>
    <property type="evidence" value="ECO:0007669"/>
    <property type="project" value="UniProtKB-SubCell"/>
</dbReference>
<dbReference type="SUPFAM" id="SSF53335">
    <property type="entry name" value="S-adenosyl-L-methionine-dependent methyltransferases"/>
    <property type="match status" value="1"/>
</dbReference>
<evidence type="ECO:0000256" key="1">
    <source>
        <dbReference type="ARBA" id="ARBA00000903"/>
    </source>
</evidence>
<dbReference type="Proteomes" id="UP000036406">
    <property type="component" value="Chromosome"/>
</dbReference>
<keyword evidence="12" id="KW-1185">Reference proteome</keyword>
<dbReference type="GO" id="GO:0032259">
    <property type="term" value="P:methylation"/>
    <property type="evidence" value="ECO:0007669"/>
    <property type="project" value="UniProtKB-KW"/>
</dbReference>
<dbReference type="STRING" id="330734.ABA45_14775"/>
<evidence type="ECO:0000313" key="11">
    <source>
        <dbReference type="EMBL" id="AKO53523.1"/>
    </source>
</evidence>
<accession>A0A0H4I6Z1</accession>
<dbReference type="AlphaFoldDB" id="A0A0H4I6Z1"/>
<comment type="subcellular location">
    <subcellularLocation>
        <location evidence="2 9">Cytoplasm</location>
    </subcellularLocation>
</comment>
<evidence type="ECO:0000256" key="3">
    <source>
        <dbReference type="ARBA" id="ARBA00008145"/>
    </source>
</evidence>
<comment type="catalytic activity">
    <reaction evidence="1 9">
        <text>S-adenosyl-L-methionine + a thiopurine = S-adenosyl-L-homocysteine + a thiopurine S-methylether.</text>
        <dbReference type="EC" id="2.1.1.67"/>
    </reaction>
</comment>
<dbReference type="Pfam" id="PF05724">
    <property type="entry name" value="TPMT"/>
    <property type="match status" value="1"/>
</dbReference>
<evidence type="ECO:0000313" key="12">
    <source>
        <dbReference type="Proteomes" id="UP000036406"/>
    </source>
</evidence>
<keyword evidence="7 9" id="KW-0808">Transferase</keyword>
<evidence type="ECO:0000256" key="6">
    <source>
        <dbReference type="ARBA" id="ARBA00022603"/>
    </source>
</evidence>
<dbReference type="PROSITE" id="PS51585">
    <property type="entry name" value="SAM_MT_TPMT"/>
    <property type="match status" value="1"/>
</dbReference>
<gene>
    <name evidence="9" type="primary">tpm</name>
    <name evidence="11" type="ORF">ABA45_14775</name>
</gene>
<dbReference type="EMBL" id="CP011494">
    <property type="protein sequence ID" value="AKO53523.1"/>
    <property type="molecule type" value="Genomic_DNA"/>
</dbReference>
<dbReference type="HAMAP" id="MF_00812">
    <property type="entry name" value="Thiopur_methtran"/>
    <property type="match status" value="1"/>
</dbReference>
<feature type="binding site" evidence="9">
    <location>
        <position position="66"/>
    </location>
    <ligand>
        <name>S-adenosyl-L-methionine</name>
        <dbReference type="ChEBI" id="CHEBI:59789"/>
    </ligand>
</feature>
<feature type="binding site" evidence="9">
    <location>
        <position position="10"/>
    </location>
    <ligand>
        <name>S-adenosyl-L-methionine</name>
        <dbReference type="ChEBI" id="CHEBI:59789"/>
    </ligand>
</feature>
<dbReference type="PANTHER" id="PTHR10259">
    <property type="entry name" value="THIOPURINE S-METHYLTRANSFERASE"/>
    <property type="match status" value="1"/>
</dbReference>
<dbReference type="Gene3D" id="3.40.50.150">
    <property type="entry name" value="Vaccinia Virus protein VP39"/>
    <property type="match status" value="1"/>
</dbReference>
<dbReference type="InterPro" id="IPR025835">
    <property type="entry name" value="Thiopurine_S-MeTrfase"/>
</dbReference>
<dbReference type="FunFam" id="3.40.50.150:FF:000101">
    <property type="entry name" value="Thiopurine S-methyltransferase"/>
    <property type="match status" value="1"/>
</dbReference>
<dbReference type="PANTHER" id="PTHR10259:SF11">
    <property type="entry name" value="THIOPURINE S-METHYLTRANSFERASE"/>
    <property type="match status" value="1"/>
</dbReference>
<evidence type="ECO:0000256" key="7">
    <source>
        <dbReference type="ARBA" id="ARBA00022679"/>
    </source>
</evidence>
<dbReference type="InterPro" id="IPR008854">
    <property type="entry name" value="TPMT"/>
</dbReference>
<dbReference type="KEGG" id="mpq:ABA45_14775"/>
<keyword evidence="8 9" id="KW-0949">S-adenosyl-L-methionine</keyword>
<dbReference type="NCBIfam" id="TIGR03840">
    <property type="entry name" value="TMPT_Se_Te"/>
    <property type="match status" value="1"/>
</dbReference>
<reference evidence="11 12" key="1">
    <citation type="submission" date="2015-05" db="EMBL/GenBank/DDBJ databases">
        <title>Complete genome of Marinobacter psychrophilus strain 20041T isolated from sea-ice of the Canadian Basin.</title>
        <authorList>
            <person name="Song L."/>
            <person name="Ren L."/>
            <person name="Yu Y."/>
            <person name="Wang X."/>
        </authorList>
    </citation>
    <scope>NUCLEOTIDE SEQUENCE [LARGE SCALE GENOMIC DNA]</scope>
    <source>
        <strain evidence="11 12">20041</strain>
    </source>
</reference>
<dbReference type="PATRIC" id="fig|330734.3.peg.3113"/>